<dbReference type="PANTHER" id="PTHR10106:SF0">
    <property type="entry name" value="LD36721P"/>
    <property type="match status" value="1"/>
</dbReference>
<dbReference type="PANTHER" id="PTHR10106">
    <property type="entry name" value="CYTOCHROME B561-RELATED"/>
    <property type="match status" value="1"/>
</dbReference>
<feature type="transmembrane region" description="Helical" evidence="11">
    <location>
        <begin position="12"/>
        <end position="35"/>
    </location>
</feature>
<proteinExistence type="predicted"/>
<evidence type="ECO:0000256" key="5">
    <source>
        <dbReference type="ARBA" id="ARBA00022692"/>
    </source>
</evidence>
<dbReference type="EMBL" id="CAJOBB010001483">
    <property type="protein sequence ID" value="CAF3863718.1"/>
    <property type="molecule type" value="Genomic_DNA"/>
</dbReference>
<dbReference type="GO" id="GO:0046872">
    <property type="term" value="F:metal ion binding"/>
    <property type="evidence" value="ECO:0007669"/>
    <property type="project" value="UniProtKB-KW"/>
</dbReference>
<keyword evidence="6" id="KW-0479">Metal-binding</keyword>
<evidence type="ECO:0000256" key="8">
    <source>
        <dbReference type="ARBA" id="ARBA00022989"/>
    </source>
</evidence>
<evidence type="ECO:0000256" key="2">
    <source>
        <dbReference type="ARBA" id="ARBA00004141"/>
    </source>
</evidence>
<gene>
    <name evidence="13" type="ORF">IZO911_LOCUS25217</name>
    <name evidence="14" type="ORF">KXQ929_LOCUS20803</name>
</gene>
<organism evidence="13 15">
    <name type="scientific">Adineta steineri</name>
    <dbReference type="NCBI Taxonomy" id="433720"/>
    <lineage>
        <taxon>Eukaryota</taxon>
        <taxon>Metazoa</taxon>
        <taxon>Spiralia</taxon>
        <taxon>Gnathifera</taxon>
        <taxon>Rotifera</taxon>
        <taxon>Eurotatoria</taxon>
        <taxon>Bdelloidea</taxon>
        <taxon>Adinetida</taxon>
        <taxon>Adinetidae</taxon>
        <taxon>Adineta</taxon>
    </lineage>
</organism>
<evidence type="ECO:0000313" key="14">
    <source>
        <dbReference type="EMBL" id="CAF3863718.1"/>
    </source>
</evidence>
<dbReference type="SMART" id="SM00665">
    <property type="entry name" value="B561"/>
    <property type="match status" value="1"/>
</dbReference>
<keyword evidence="5 11" id="KW-0812">Transmembrane</keyword>
<keyword evidence="8 11" id="KW-1133">Transmembrane helix</keyword>
<accession>A0A814S1J8</accession>
<protein>
    <recommendedName>
        <fullName evidence="12">Cytochrome b561 domain-containing protein</fullName>
    </recommendedName>
</protein>
<dbReference type="InterPro" id="IPR043205">
    <property type="entry name" value="CYB561/CYBRD1-like"/>
</dbReference>
<dbReference type="AlphaFoldDB" id="A0A814S1J8"/>
<dbReference type="EMBL" id="CAJNOE010000313">
    <property type="protein sequence ID" value="CAF1140880.1"/>
    <property type="molecule type" value="Genomic_DNA"/>
</dbReference>
<dbReference type="Proteomes" id="UP000663868">
    <property type="component" value="Unassembled WGS sequence"/>
</dbReference>
<evidence type="ECO:0000256" key="4">
    <source>
        <dbReference type="ARBA" id="ARBA00022617"/>
    </source>
</evidence>
<evidence type="ECO:0000256" key="9">
    <source>
        <dbReference type="ARBA" id="ARBA00023004"/>
    </source>
</evidence>
<dbReference type="Gene3D" id="1.20.120.1770">
    <property type="match status" value="1"/>
</dbReference>
<comment type="subcellular location">
    <subcellularLocation>
        <location evidence="2">Membrane</location>
        <topology evidence="2">Multi-pass membrane protein</topology>
    </subcellularLocation>
</comment>
<feature type="transmembrane region" description="Helical" evidence="11">
    <location>
        <begin position="165"/>
        <end position="183"/>
    </location>
</feature>
<feature type="transmembrane region" description="Helical" evidence="11">
    <location>
        <begin position="203"/>
        <end position="223"/>
    </location>
</feature>
<evidence type="ECO:0000256" key="1">
    <source>
        <dbReference type="ARBA" id="ARBA00001970"/>
    </source>
</evidence>
<feature type="transmembrane region" description="Helical" evidence="11">
    <location>
        <begin position="55"/>
        <end position="76"/>
    </location>
</feature>
<keyword evidence="7" id="KW-0249">Electron transport</keyword>
<evidence type="ECO:0000259" key="12">
    <source>
        <dbReference type="PROSITE" id="PS50939"/>
    </source>
</evidence>
<sequence>MFIIVGKNANKAYPKLLIVCEIFGLLSVILSGLFFDKKLYASKYVYNWDTNPFSYHPLMMTLGLLFCYGNAILLYRTLKSTPKLIAKILHASLLIVSLVLAIVGFVAIVRSKNLRKAPHFMTFHSWLGLTTLILFALQWICGFISFLVPQLSLNIRKAYMPSHRLWGKIIFLSAVVAILTGLSEYGYGTSFFAANDAEQDRRLIMNFFGVFTSLFSLFVIYLLSNSDYQRPPDEHIEK</sequence>
<keyword evidence="9" id="KW-0408">Iron</keyword>
<dbReference type="InterPro" id="IPR006593">
    <property type="entry name" value="Cyt_b561/ferric_Rdtase_TM"/>
</dbReference>
<dbReference type="GO" id="GO:0016020">
    <property type="term" value="C:membrane"/>
    <property type="evidence" value="ECO:0007669"/>
    <property type="project" value="UniProtKB-SubCell"/>
</dbReference>
<keyword evidence="4" id="KW-0349">Heme</keyword>
<dbReference type="PROSITE" id="PS50939">
    <property type="entry name" value="CYTOCHROME_B561"/>
    <property type="match status" value="1"/>
</dbReference>
<keyword evidence="10 11" id="KW-0472">Membrane</keyword>
<evidence type="ECO:0000313" key="15">
    <source>
        <dbReference type="Proteomes" id="UP000663860"/>
    </source>
</evidence>
<dbReference type="Proteomes" id="UP000663860">
    <property type="component" value="Unassembled WGS sequence"/>
</dbReference>
<evidence type="ECO:0000313" key="13">
    <source>
        <dbReference type="EMBL" id="CAF1140880.1"/>
    </source>
</evidence>
<dbReference type="Pfam" id="PF03188">
    <property type="entry name" value="Cytochrom_B561"/>
    <property type="match status" value="1"/>
</dbReference>
<feature type="transmembrane region" description="Helical" evidence="11">
    <location>
        <begin position="88"/>
        <end position="109"/>
    </location>
</feature>
<feature type="domain" description="Cytochrome b561" evidence="12">
    <location>
        <begin position="19"/>
        <end position="224"/>
    </location>
</feature>
<evidence type="ECO:0000256" key="7">
    <source>
        <dbReference type="ARBA" id="ARBA00022982"/>
    </source>
</evidence>
<reference evidence="13" key="1">
    <citation type="submission" date="2021-02" db="EMBL/GenBank/DDBJ databases">
        <authorList>
            <person name="Nowell W R."/>
        </authorList>
    </citation>
    <scope>NUCLEOTIDE SEQUENCE</scope>
</reference>
<evidence type="ECO:0000256" key="11">
    <source>
        <dbReference type="SAM" id="Phobius"/>
    </source>
</evidence>
<dbReference type="GO" id="GO:0016491">
    <property type="term" value="F:oxidoreductase activity"/>
    <property type="evidence" value="ECO:0007669"/>
    <property type="project" value="InterPro"/>
</dbReference>
<keyword evidence="3" id="KW-0813">Transport</keyword>
<evidence type="ECO:0000256" key="6">
    <source>
        <dbReference type="ARBA" id="ARBA00022723"/>
    </source>
</evidence>
<name>A0A814S1J8_9BILA</name>
<comment type="caution">
    <text evidence="13">The sequence shown here is derived from an EMBL/GenBank/DDBJ whole genome shotgun (WGS) entry which is preliminary data.</text>
</comment>
<evidence type="ECO:0000256" key="10">
    <source>
        <dbReference type="ARBA" id="ARBA00023136"/>
    </source>
</evidence>
<comment type="cofactor">
    <cofactor evidence="1">
        <name>heme b</name>
        <dbReference type="ChEBI" id="CHEBI:60344"/>
    </cofactor>
</comment>
<evidence type="ECO:0000256" key="3">
    <source>
        <dbReference type="ARBA" id="ARBA00022448"/>
    </source>
</evidence>
<dbReference type="FunFam" id="1.20.120.1770:FF:000001">
    <property type="entry name" value="Cytochrome b reductase 1"/>
    <property type="match status" value="1"/>
</dbReference>
<feature type="transmembrane region" description="Helical" evidence="11">
    <location>
        <begin position="129"/>
        <end position="153"/>
    </location>
</feature>